<evidence type="ECO:0000259" key="9">
    <source>
        <dbReference type="Pfam" id="PF03372"/>
    </source>
</evidence>
<dbReference type="PANTHER" id="PTHR22600:SF57">
    <property type="entry name" value="BETA-N-ACETYLHEXOSAMINIDASE"/>
    <property type="match status" value="1"/>
</dbReference>
<dbReference type="PANTHER" id="PTHR22600">
    <property type="entry name" value="BETA-HEXOSAMINIDASE"/>
    <property type="match status" value="1"/>
</dbReference>
<dbReference type="Gene3D" id="3.30.379.10">
    <property type="entry name" value="Chitobiase/beta-hexosaminidase domain 2-like"/>
    <property type="match status" value="1"/>
</dbReference>
<evidence type="ECO:0000259" key="8">
    <source>
        <dbReference type="Pfam" id="PF02838"/>
    </source>
</evidence>
<organism evidence="10 11">
    <name type="scientific">Bacteroides reticulotermitis</name>
    <dbReference type="NCBI Taxonomy" id="1133319"/>
    <lineage>
        <taxon>Bacteria</taxon>
        <taxon>Pseudomonadati</taxon>
        <taxon>Bacteroidota</taxon>
        <taxon>Bacteroidia</taxon>
        <taxon>Bacteroidales</taxon>
        <taxon>Bacteroidaceae</taxon>
        <taxon>Bacteroides</taxon>
    </lineage>
</organism>
<dbReference type="InterPro" id="IPR036691">
    <property type="entry name" value="Endo/exonu/phosph_ase_sf"/>
</dbReference>
<evidence type="ECO:0000256" key="5">
    <source>
        <dbReference type="ARBA" id="ARBA00023295"/>
    </source>
</evidence>
<comment type="catalytic activity">
    <reaction evidence="1">
        <text>Hydrolysis of terminal non-reducing N-acetyl-D-hexosamine residues in N-acetyl-beta-D-hexosaminides.</text>
        <dbReference type="EC" id="3.2.1.52"/>
    </reaction>
</comment>
<comment type="similarity">
    <text evidence="2">Belongs to the glycosyl hydrolase 20 family.</text>
</comment>
<accession>A0A840D658</accession>
<dbReference type="Gene3D" id="3.20.20.80">
    <property type="entry name" value="Glycosidases"/>
    <property type="match status" value="1"/>
</dbReference>
<feature type="active site" description="Proton donor" evidence="6">
    <location>
        <position position="341"/>
    </location>
</feature>
<dbReference type="CDD" id="cd06563">
    <property type="entry name" value="GH20_chitobiase-like"/>
    <property type="match status" value="1"/>
</dbReference>
<dbReference type="InterPro" id="IPR025705">
    <property type="entry name" value="Beta_hexosaminidase_sua/sub"/>
</dbReference>
<dbReference type="GO" id="GO:0016020">
    <property type="term" value="C:membrane"/>
    <property type="evidence" value="ECO:0007669"/>
    <property type="project" value="TreeGrafter"/>
</dbReference>
<name>A0A840D658_9BACE</name>
<evidence type="ECO:0000259" key="7">
    <source>
        <dbReference type="Pfam" id="PF00728"/>
    </source>
</evidence>
<dbReference type="PRINTS" id="PR00738">
    <property type="entry name" value="GLHYDRLASE20"/>
</dbReference>
<dbReference type="InterPro" id="IPR005135">
    <property type="entry name" value="Endo/exonuclease/phosphatase"/>
</dbReference>
<evidence type="ECO:0000256" key="4">
    <source>
        <dbReference type="ARBA" id="ARBA00022801"/>
    </source>
</evidence>
<dbReference type="Pfam" id="PF02838">
    <property type="entry name" value="Glyco_hydro_20b"/>
    <property type="match status" value="1"/>
</dbReference>
<comment type="caution">
    <text evidence="10">The sequence shown here is derived from an EMBL/GenBank/DDBJ whole genome shotgun (WGS) entry which is preliminary data.</text>
</comment>
<dbReference type="EMBL" id="JACIER010000011">
    <property type="protein sequence ID" value="MBB4044974.1"/>
    <property type="molecule type" value="Genomic_DNA"/>
</dbReference>
<dbReference type="GO" id="GO:0030203">
    <property type="term" value="P:glycosaminoglycan metabolic process"/>
    <property type="evidence" value="ECO:0007669"/>
    <property type="project" value="TreeGrafter"/>
</dbReference>
<proteinExistence type="inferred from homology"/>
<protein>
    <recommendedName>
        <fullName evidence="3">beta-N-acetylhexosaminidase</fullName>
        <ecNumber evidence="3">3.2.1.52</ecNumber>
    </recommendedName>
</protein>
<dbReference type="Gene3D" id="3.60.10.10">
    <property type="entry name" value="Endonuclease/exonuclease/phosphatase"/>
    <property type="match status" value="1"/>
</dbReference>
<keyword evidence="5" id="KW-0326">Glycosidase</keyword>
<dbReference type="SUPFAM" id="SSF56219">
    <property type="entry name" value="DNase I-like"/>
    <property type="match status" value="1"/>
</dbReference>
<dbReference type="GO" id="GO:0004563">
    <property type="term" value="F:beta-N-acetylhexosaminidase activity"/>
    <property type="evidence" value="ECO:0007669"/>
    <property type="project" value="UniProtKB-EC"/>
</dbReference>
<gene>
    <name evidence="10" type="ORF">GGR06_002776</name>
</gene>
<dbReference type="SUPFAM" id="SSF51445">
    <property type="entry name" value="(Trans)glycosidases"/>
    <property type="match status" value="1"/>
</dbReference>
<feature type="domain" description="Beta-hexosaminidase bacterial type N-terminal" evidence="8">
    <location>
        <begin position="26"/>
        <end position="161"/>
    </location>
</feature>
<keyword evidence="11" id="KW-1185">Reference proteome</keyword>
<evidence type="ECO:0000313" key="10">
    <source>
        <dbReference type="EMBL" id="MBB4044974.1"/>
    </source>
</evidence>
<evidence type="ECO:0000313" key="11">
    <source>
        <dbReference type="Proteomes" id="UP000560658"/>
    </source>
</evidence>
<reference evidence="10" key="1">
    <citation type="submission" date="2020-08" db="EMBL/GenBank/DDBJ databases">
        <title>Genomic Encyclopedia of Type Strains, Phase IV (KMG-IV): sequencing the most valuable type-strain genomes for metagenomic binning, comparative biology and taxonomic classification.</title>
        <authorList>
            <person name="Goeker M."/>
        </authorList>
    </citation>
    <scope>NUCLEOTIDE SEQUENCE [LARGE SCALE GENOMIC DNA]</scope>
    <source>
        <strain evidence="10">DSM 105720</strain>
    </source>
</reference>
<dbReference type="InterPro" id="IPR017853">
    <property type="entry name" value="GH"/>
</dbReference>
<feature type="domain" description="Endonuclease/exonuclease/phosphatase" evidence="9">
    <location>
        <begin position="550"/>
        <end position="765"/>
    </location>
</feature>
<sequence length="775" mass="88163">MVKNILITACILMILSPYWLFAGELTIIPVPTKCEQKKSEFIVDRQTRILLREGANEEMQNATEIFTELFSTAAGYSLPISITNTNESKNVIECRINRNLKNIESYKLTVRPSKIVLEGKTATGIFYGFQTLRQLLPAEIESNAEDNTKVKWSIPCADIEDSPTFSYRGLMLDVSRHFKSVEEIKRSIDLMAFHKLNVLHWHLTDDQGWRIEIKKYPKLTEVGGFRDKTIIGHASKRPYQWNVNRYGGFYTQEEIKDVIAYAQKRFVTIIPEIEMPGHCVAALAAYPEYSCTGGPFEVEGRWGVFKDVYCTKEETFRFLEDILDEVVALFPSRYIHIGGDEVPKTRWERCAACQKRIQESNLPDEAHLQSYFINRMEKFLNTKGKSIIGWDEILEGNLSQSATVMSWRGIKGGVRAAKEGRDVILSPNSHFYFNHYQLDPKTEPLSNTGYTPLEKAYSFNPLPKELNSDEQKRIIGVQANLWSEYMDSQEKSDYFLYPRVAALAEVGWSQSQNKNFMDFYQRLLHIEKHYEAIGINYCKGHKPESAVRIMSYNVRNGVGIDEKKDYARIAKVINEYAPDVVAVQELDSVTKRSGGVNVLAELAKLTNRHSLYAASIDFMGGKYGIGLLSKEKPQQQYTVRLPNSEGKEARVALLAEFEEYIVCCTHLSLSEKERCESIPVIENALKALNRKKSVFLAGDMNSSAGDLTQKTILRSFDYLSASTQPTIPANEPKVCIDFIYQYKKAGKKVSVMNKGVVNGVYGSDHLPIFVDLTIR</sequence>
<keyword evidence="4" id="KW-0378">Hydrolase</keyword>
<feature type="domain" description="Glycoside hydrolase family 20 catalytic" evidence="7">
    <location>
        <begin position="165"/>
        <end position="510"/>
    </location>
</feature>
<evidence type="ECO:0000256" key="3">
    <source>
        <dbReference type="ARBA" id="ARBA00012663"/>
    </source>
</evidence>
<dbReference type="RefSeq" id="WP_081741215.1">
    <property type="nucleotide sequence ID" value="NZ_JACIER010000011.1"/>
</dbReference>
<dbReference type="Pfam" id="PF03372">
    <property type="entry name" value="Exo_endo_phos"/>
    <property type="match status" value="1"/>
</dbReference>
<dbReference type="GO" id="GO:0005975">
    <property type="term" value="P:carbohydrate metabolic process"/>
    <property type="evidence" value="ECO:0007669"/>
    <property type="project" value="InterPro"/>
</dbReference>
<dbReference type="Pfam" id="PF00728">
    <property type="entry name" value="Glyco_hydro_20"/>
    <property type="match status" value="1"/>
</dbReference>
<dbReference type="SUPFAM" id="SSF55545">
    <property type="entry name" value="beta-N-acetylhexosaminidase-like domain"/>
    <property type="match status" value="1"/>
</dbReference>
<evidence type="ECO:0000256" key="1">
    <source>
        <dbReference type="ARBA" id="ARBA00001231"/>
    </source>
</evidence>
<dbReference type="EC" id="3.2.1.52" evidence="3"/>
<evidence type="ECO:0000256" key="6">
    <source>
        <dbReference type="PIRSR" id="PIRSR625705-1"/>
    </source>
</evidence>
<dbReference type="InterPro" id="IPR015882">
    <property type="entry name" value="HEX_bac_N"/>
</dbReference>
<dbReference type="InterPro" id="IPR029018">
    <property type="entry name" value="Hex-like_dom2"/>
</dbReference>
<dbReference type="InterPro" id="IPR015883">
    <property type="entry name" value="Glyco_hydro_20_cat"/>
</dbReference>
<dbReference type="Proteomes" id="UP000560658">
    <property type="component" value="Unassembled WGS sequence"/>
</dbReference>
<dbReference type="AlphaFoldDB" id="A0A840D658"/>
<evidence type="ECO:0000256" key="2">
    <source>
        <dbReference type="ARBA" id="ARBA00006285"/>
    </source>
</evidence>